<evidence type="ECO:0000256" key="5">
    <source>
        <dbReference type="SAM" id="SignalP"/>
    </source>
</evidence>
<dbReference type="CDD" id="cd00112">
    <property type="entry name" value="LDLa"/>
    <property type="match status" value="1"/>
</dbReference>
<dbReference type="Pfam" id="PF00057">
    <property type="entry name" value="Ldl_recept_a"/>
    <property type="match status" value="1"/>
</dbReference>
<feature type="compositionally biased region" description="Low complexity" evidence="3">
    <location>
        <begin position="457"/>
        <end position="466"/>
    </location>
</feature>
<dbReference type="InterPro" id="IPR023415">
    <property type="entry name" value="LDLR_class-A_CS"/>
</dbReference>
<proteinExistence type="predicted"/>
<feature type="transmembrane region" description="Helical" evidence="4">
    <location>
        <begin position="289"/>
        <end position="306"/>
    </location>
</feature>
<reference evidence="6 7" key="1">
    <citation type="submission" date="2024-02" db="EMBL/GenBank/DDBJ databases">
        <authorList>
            <person name="Daric V."/>
            <person name="Darras S."/>
        </authorList>
    </citation>
    <scope>NUCLEOTIDE SEQUENCE [LARGE SCALE GENOMIC DNA]</scope>
</reference>
<evidence type="ECO:0000256" key="3">
    <source>
        <dbReference type="SAM" id="MobiDB-lite"/>
    </source>
</evidence>
<name>A0ABP0FMT7_CLALP</name>
<evidence type="ECO:0000313" key="6">
    <source>
        <dbReference type="EMBL" id="CAK8679785.1"/>
    </source>
</evidence>
<dbReference type="PROSITE" id="PS01209">
    <property type="entry name" value="LDLRA_1"/>
    <property type="match status" value="1"/>
</dbReference>
<feature type="compositionally biased region" description="Polar residues" evidence="3">
    <location>
        <begin position="471"/>
        <end position="481"/>
    </location>
</feature>
<feature type="compositionally biased region" description="Polar residues" evidence="3">
    <location>
        <begin position="384"/>
        <end position="398"/>
    </location>
</feature>
<sequence>MYQRNVQFCFLSLVLLSFSQIIEANEALPENVDSENSTSLESCQMLETRVFKLDLGCVHGPKARSTAHELTTETLEDCKRVCCEWKEGPCDFVYWDSYHKCIVMNYYVLGLCMPTVSSSSSSSHTLLLSISDRVIPGVRKPLLKQYRKQVQGLLGCSDHQYVCDNWNCIDNKYMCDGIPHCSDGSDELYCASNDTGLKCINHNGDHVDAGKQYRPYNEPDECKTCVCGEDSKPIYCYLAVCQPLPPSACNGPRPELCCQCNHGNNFSHDQSDPNDTNSSYVRLNNTQRLIVSCMSVLIIVMILLFFSRNIVHRRRHGGMHQNYLVQPSSRENGTWMRANGPEASNNNRSFFSRYWSNSDTVSFFDQDEPPVPCVDPPPPYTFWKPNTSSTNNEVSLENGQDPPPSYPTSSTSGSRQSINEGAGPVDGPPCASPTMHQSDDTVAPQPIRRGDSEDEPASPSSTTSESLLIANEQSTSRPERT</sequence>
<feature type="signal peptide" evidence="5">
    <location>
        <begin position="1"/>
        <end position="24"/>
    </location>
</feature>
<dbReference type="InterPro" id="IPR002172">
    <property type="entry name" value="LDrepeatLR_classA_rpt"/>
</dbReference>
<feature type="disulfide bond" evidence="2">
    <location>
        <begin position="175"/>
        <end position="190"/>
    </location>
</feature>
<accession>A0ABP0FMT7</accession>
<dbReference type="SUPFAM" id="SSF57424">
    <property type="entry name" value="LDL receptor-like module"/>
    <property type="match status" value="1"/>
</dbReference>
<evidence type="ECO:0000256" key="2">
    <source>
        <dbReference type="PROSITE-ProRule" id="PRU00124"/>
    </source>
</evidence>
<dbReference type="SMART" id="SM00192">
    <property type="entry name" value="LDLa"/>
    <property type="match status" value="1"/>
</dbReference>
<feature type="disulfide bond" evidence="2">
    <location>
        <begin position="163"/>
        <end position="181"/>
    </location>
</feature>
<feature type="chain" id="PRO_5046811912" description="MANSC domain-containing protein" evidence="5">
    <location>
        <begin position="25"/>
        <end position="481"/>
    </location>
</feature>
<feature type="compositionally biased region" description="Pro residues" evidence="3">
    <location>
        <begin position="369"/>
        <end position="380"/>
    </location>
</feature>
<dbReference type="Gene3D" id="4.10.400.10">
    <property type="entry name" value="Low-density Lipoprotein Receptor"/>
    <property type="match status" value="1"/>
</dbReference>
<feature type="disulfide bond" evidence="2">
    <location>
        <begin position="156"/>
        <end position="168"/>
    </location>
</feature>
<keyword evidence="5" id="KW-0732">Signal</keyword>
<dbReference type="Proteomes" id="UP001642483">
    <property type="component" value="Unassembled WGS sequence"/>
</dbReference>
<organism evidence="6 7">
    <name type="scientific">Clavelina lepadiformis</name>
    <name type="common">Light-bulb sea squirt</name>
    <name type="synonym">Ascidia lepadiformis</name>
    <dbReference type="NCBI Taxonomy" id="159417"/>
    <lineage>
        <taxon>Eukaryota</taxon>
        <taxon>Metazoa</taxon>
        <taxon>Chordata</taxon>
        <taxon>Tunicata</taxon>
        <taxon>Ascidiacea</taxon>
        <taxon>Aplousobranchia</taxon>
        <taxon>Clavelinidae</taxon>
        <taxon>Clavelina</taxon>
    </lineage>
</organism>
<evidence type="ECO:0000313" key="7">
    <source>
        <dbReference type="Proteomes" id="UP001642483"/>
    </source>
</evidence>
<keyword evidence="7" id="KW-1185">Reference proteome</keyword>
<evidence type="ECO:0008006" key="8">
    <source>
        <dbReference type="Google" id="ProtNLM"/>
    </source>
</evidence>
<feature type="region of interest" description="Disordered" evidence="3">
    <location>
        <begin position="366"/>
        <end position="481"/>
    </location>
</feature>
<keyword evidence="1 2" id="KW-1015">Disulfide bond</keyword>
<keyword evidence="4" id="KW-0472">Membrane</keyword>
<keyword evidence="4" id="KW-0812">Transmembrane</keyword>
<dbReference type="EMBL" id="CAWYQH010000068">
    <property type="protein sequence ID" value="CAK8679785.1"/>
    <property type="molecule type" value="Genomic_DNA"/>
</dbReference>
<dbReference type="InterPro" id="IPR036055">
    <property type="entry name" value="LDL_receptor-like_sf"/>
</dbReference>
<protein>
    <recommendedName>
        <fullName evidence="8">MANSC domain-containing protein</fullName>
    </recommendedName>
</protein>
<keyword evidence="4" id="KW-1133">Transmembrane helix</keyword>
<evidence type="ECO:0000256" key="4">
    <source>
        <dbReference type="SAM" id="Phobius"/>
    </source>
</evidence>
<evidence type="ECO:0000256" key="1">
    <source>
        <dbReference type="ARBA" id="ARBA00023157"/>
    </source>
</evidence>
<dbReference type="PROSITE" id="PS50068">
    <property type="entry name" value="LDLRA_2"/>
    <property type="match status" value="1"/>
</dbReference>
<gene>
    <name evidence="6" type="ORF">CVLEPA_LOCUS10035</name>
</gene>
<comment type="caution">
    <text evidence="6">The sequence shown here is derived from an EMBL/GenBank/DDBJ whole genome shotgun (WGS) entry which is preliminary data.</text>
</comment>